<proteinExistence type="predicted"/>
<reference evidence="2" key="1">
    <citation type="submission" date="2015-07" db="EMBL/GenBank/DDBJ databases">
        <title>Adaptation to a free-living lifestyle via gene acquisitions in the diplomonad Trepomonas sp. PC1.</title>
        <authorList>
            <person name="Xu F."/>
            <person name="Jerlstrom-Hultqvist J."/>
            <person name="Kolisko M."/>
            <person name="Simpson A.G.B."/>
            <person name="Roger A.J."/>
            <person name="Svard S.G."/>
            <person name="Andersson J.O."/>
        </authorList>
    </citation>
    <scope>NUCLEOTIDE SEQUENCE</scope>
    <source>
        <strain evidence="2">PC1</strain>
    </source>
</reference>
<feature type="coiled-coil region" evidence="1">
    <location>
        <begin position="867"/>
        <end position="909"/>
    </location>
</feature>
<accession>A0A146KH98</accession>
<keyword evidence="1" id="KW-0175">Coiled coil</keyword>
<evidence type="ECO:0000313" key="2">
    <source>
        <dbReference type="EMBL" id="JAP95508.1"/>
    </source>
</evidence>
<organism evidence="2">
    <name type="scientific">Trepomonas sp. PC1</name>
    <dbReference type="NCBI Taxonomy" id="1076344"/>
    <lineage>
        <taxon>Eukaryota</taxon>
        <taxon>Metamonada</taxon>
        <taxon>Diplomonadida</taxon>
        <taxon>Hexamitidae</taxon>
        <taxon>Hexamitinae</taxon>
        <taxon>Trepomonas</taxon>
    </lineage>
</organism>
<sequence length="1018" mass="118458">KNLFSTEQEIVYVANFANFQIIQCKQENILKIYKLKDNTLELLDCPIKQKLSTSTVDGDTLVLCAEKCYLGLFIKNKYQFSLIPLQEQVLCACIHQNEILLGTDESNIYATHYGKKLDSQLKLIHKLDRQVTGIDVHSFQLNNSLQNTAFVLGCSPSSTKLDQNSKPVDFLASNQLNYQSNKMRRFFILVASPIGVRFLQGRGQNASDVFLAAMRYRESEYPYTHVLPHGVKLPMPNVRFIYSENDIVGWVWIAAQSGTKKEYVYKEPKFATVLEQKALQKDGWEVVEEQSVDDLQTAQIFAEQIQQEIFTTQIFMGVMPKNLEQMHNIYFNITENISISPPSSKQFLQQEADFNRVFETQTIQISTYTNQLLMRPQVPLEVMFGQNEFAVVFSDEVLVMSRLSKLCTGLLDMKEVFRFNFDSKLIEKDLNGQIIGMVQFQNKFLLYQKNQIFQFSFVDSNQIWVDYLQRKQFQLALQSSKDEKSTQKIKYHQALDLIEKDQLINAADELGKLQISFPFVYQMLLEHKNHEAVGHFCFEQLSGMDITGIMQESVQNRILKENGLKYQQDKIEAEEQIKMIAGAGLSNLAFQYQQYLTEISLEADVEKSKYKQQLQNRFVDYLKDFIDLFGHLIDIQLINCLPVQLRLNLIQKHSFLNQFIFLKQSFLLEADQKTKMMTKYQIFDLIRQADKQHQDIIFDNLGFLMGLNEQETAVFLQQFVKQNAVDDLKLMFSLKNLQPEHQIKLLHYLEPIQKLSGIFVQQLFSLQVRQSNSLQIERLMFSKQLNSFFVEKLLFQSQLFQQLIAFYDSTPQKAFQLALHLHQFDKAKQLIYDSSSLTQKQEMLQQLCKKMLKTQNVSEIVSFCYFNDELQIHVEDLIQENQEIDANLKQQLKERKEKIEAQQETLKESISLSANSSQLVDQAIQQLKKRYVEVNQLKCHFCNQEAQNAAVFQCTHCFHVQCLLEHFLEKPVYLVSQKLKKLLQKNDQNAVLELLLSKCPECGYAVKEDVEDGLQLIE</sequence>
<dbReference type="AlphaFoldDB" id="A0A146KH98"/>
<dbReference type="EMBL" id="GDID01001098">
    <property type="protein sequence ID" value="JAP95508.1"/>
    <property type="molecule type" value="Transcribed_RNA"/>
</dbReference>
<evidence type="ECO:0000256" key="1">
    <source>
        <dbReference type="SAM" id="Coils"/>
    </source>
</evidence>
<dbReference type="Gene3D" id="3.30.40.10">
    <property type="entry name" value="Zinc/RING finger domain, C3HC4 (zinc finger)"/>
    <property type="match status" value="1"/>
</dbReference>
<gene>
    <name evidence="2" type="ORF">TPC1_11483</name>
</gene>
<dbReference type="InterPro" id="IPR013083">
    <property type="entry name" value="Znf_RING/FYVE/PHD"/>
</dbReference>
<protein>
    <submittedName>
        <fullName evidence="2">Uncharacterized protein</fullName>
    </submittedName>
</protein>
<feature type="non-terminal residue" evidence="2">
    <location>
        <position position="1"/>
    </location>
</feature>
<name>A0A146KH98_9EUKA</name>